<evidence type="ECO:0000313" key="1">
    <source>
        <dbReference type="EMBL" id="MDK2127246.1"/>
    </source>
</evidence>
<dbReference type="NCBIfam" id="TIGR01643">
    <property type="entry name" value="YD_repeat_2x"/>
    <property type="match status" value="1"/>
</dbReference>
<evidence type="ECO:0000313" key="2">
    <source>
        <dbReference type="Proteomes" id="UP001172778"/>
    </source>
</evidence>
<dbReference type="EMBL" id="JARRAF010000286">
    <property type="protein sequence ID" value="MDK2127246.1"/>
    <property type="molecule type" value="Genomic_DNA"/>
</dbReference>
<protein>
    <submittedName>
        <fullName evidence="1">YD repeat-containing protein</fullName>
    </submittedName>
</protein>
<accession>A0ABT7E4L6</accession>
<name>A0ABT7E4L6_9NEIS</name>
<feature type="non-terminal residue" evidence="1">
    <location>
        <position position="84"/>
    </location>
</feature>
<comment type="caution">
    <text evidence="1">The sequence shown here is derived from an EMBL/GenBank/DDBJ whole genome shotgun (WGS) entry which is preliminary data.</text>
</comment>
<dbReference type="Proteomes" id="UP001172778">
    <property type="component" value="Unassembled WGS sequence"/>
</dbReference>
<sequence length="84" mass="8936">TLLAGQTIKPGKEGEAIYVPALRVEISRPGGLSGQGELKTVTIKDLFGNVVQTEDEAGIITRYEYNSSGQLTKTVRDGVEISGN</sequence>
<organism evidence="1 2">
    <name type="scientific">Parachitinimonas caeni</name>
    <dbReference type="NCBI Taxonomy" id="3031301"/>
    <lineage>
        <taxon>Bacteria</taxon>
        <taxon>Pseudomonadati</taxon>
        <taxon>Pseudomonadota</taxon>
        <taxon>Betaproteobacteria</taxon>
        <taxon>Neisseriales</taxon>
        <taxon>Chitinibacteraceae</taxon>
        <taxon>Parachitinimonas</taxon>
    </lineage>
</organism>
<dbReference type="RefSeq" id="WP_284103532.1">
    <property type="nucleotide sequence ID" value="NZ_JARRAF010000286.1"/>
</dbReference>
<dbReference type="Gene3D" id="2.180.10.10">
    <property type="entry name" value="RHS repeat-associated core"/>
    <property type="match status" value="1"/>
</dbReference>
<dbReference type="InterPro" id="IPR031325">
    <property type="entry name" value="RHS_repeat"/>
</dbReference>
<dbReference type="InterPro" id="IPR006530">
    <property type="entry name" value="YD"/>
</dbReference>
<reference evidence="1" key="1">
    <citation type="submission" date="2023-03" db="EMBL/GenBank/DDBJ databases">
        <title>Chitinimonas shenzhenensis gen. nov., sp. nov., a novel member of family Burkholderiaceae isolated from activated sludge collected in Shen Zhen, China.</title>
        <authorList>
            <person name="Wang X."/>
        </authorList>
    </citation>
    <scope>NUCLEOTIDE SEQUENCE</scope>
    <source>
        <strain evidence="1">DQS-5</strain>
    </source>
</reference>
<proteinExistence type="predicted"/>
<feature type="non-terminal residue" evidence="1">
    <location>
        <position position="1"/>
    </location>
</feature>
<dbReference type="Pfam" id="PF05593">
    <property type="entry name" value="RHS_repeat"/>
    <property type="match status" value="1"/>
</dbReference>
<gene>
    <name evidence="1" type="ORF">PZA18_24730</name>
</gene>
<keyword evidence="2" id="KW-1185">Reference proteome</keyword>